<comment type="caution">
    <text evidence="2">The sequence shown here is derived from an EMBL/GenBank/DDBJ whole genome shotgun (WGS) entry which is preliminary data.</text>
</comment>
<feature type="region of interest" description="Disordered" evidence="1">
    <location>
        <begin position="211"/>
        <end position="238"/>
    </location>
</feature>
<feature type="compositionally biased region" description="Polar residues" evidence="1">
    <location>
        <begin position="435"/>
        <end position="452"/>
    </location>
</feature>
<reference evidence="2" key="1">
    <citation type="journal article" date="2019" name="Sci. Rep.">
        <title>Draft genome of Tanacetum cinerariifolium, the natural source of mosquito coil.</title>
        <authorList>
            <person name="Yamashiro T."/>
            <person name="Shiraishi A."/>
            <person name="Satake H."/>
            <person name="Nakayama K."/>
        </authorList>
    </citation>
    <scope>NUCLEOTIDE SEQUENCE</scope>
</reference>
<evidence type="ECO:0000313" key="2">
    <source>
        <dbReference type="EMBL" id="GEU50729.1"/>
    </source>
</evidence>
<dbReference type="EMBL" id="BKCJ010002759">
    <property type="protein sequence ID" value="GEU50729.1"/>
    <property type="molecule type" value="Genomic_DNA"/>
</dbReference>
<dbReference type="AlphaFoldDB" id="A0A6L2KP43"/>
<feature type="compositionally biased region" description="Basic and acidic residues" evidence="1">
    <location>
        <begin position="496"/>
        <end position="506"/>
    </location>
</feature>
<accession>A0A6L2KP43</accession>
<evidence type="ECO:0000256" key="1">
    <source>
        <dbReference type="SAM" id="MobiDB-lite"/>
    </source>
</evidence>
<gene>
    <name evidence="2" type="ORF">Tci_022707</name>
</gene>
<protein>
    <submittedName>
        <fullName evidence="2">Uncharacterized protein</fullName>
    </submittedName>
</protein>
<feature type="region of interest" description="Disordered" evidence="1">
    <location>
        <begin position="429"/>
        <end position="523"/>
    </location>
</feature>
<sequence length="562" mass="62276">MGDFEAPSFSLGFDFDFDDLPEPQITPNNTSNLVLEAVSVADDGEFEIETLTVADSDDDENDEEVVRPRLKRLRRGCSVVEGGLSGSGKGTSRLDLGSVVVDDDDIEDFSSPEDNNAKGFDFDFDDLPEPQITPNNTSNLVLEAVSVADDGEFEIETLTVADSDDDENDEEVVRPRLKRLRRGCSVVEGGLSGSGKGTSRLDLGSVVVDDDDIEDFSSPEDNNAKDEPLPTPHYSVSNSSKFPLTGLGVLTRKSGKTKQNLSNVPESVITSCSKQPFPKLTVSPLRKFQLIDSDSDSDIPSISKVNKTCNKSEPYLNRGEYIGLNQPRKLSESLDTSVRKDLWEDFRHKKNFHIPTPALDEVCEEYFSSMKEKRKVESNIGKSNHNSHVMDSVVDLGDPRPPAHQYFFHYDLRVQELVRTRLSNFFPLNAENRGSEQPSTSNIDYMGQFSSGDKNKQAARTNKADTRSTRKTSRKSRTQETSHGFMNPKVDTAKGITKDAGKRRVQADGQGTGQWFTNGDGKKVYVSKNGQEMTGKAAYIHYKKESGGFKNKKAKKTSTKKK</sequence>
<organism evidence="2">
    <name type="scientific">Tanacetum cinerariifolium</name>
    <name type="common">Dalmatian daisy</name>
    <name type="synonym">Chrysanthemum cinerariifolium</name>
    <dbReference type="NCBI Taxonomy" id="118510"/>
    <lineage>
        <taxon>Eukaryota</taxon>
        <taxon>Viridiplantae</taxon>
        <taxon>Streptophyta</taxon>
        <taxon>Embryophyta</taxon>
        <taxon>Tracheophyta</taxon>
        <taxon>Spermatophyta</taxon>
        <taxon>Magnoliopsida</taxon>
        <taxon>eudicotyledons</taxon>
        <taxon>Gunneridae</taxon>
        <taxon>Pentapetalae</taxon>
        <taxon>asterids</taxon>
        <taxon>campanulids</taxon>
        <taxon>Asterales</taxon>
        <taxon>Asteraceae</taxon>
        <taxon>Asteroideae</taxon>
        <taxon>Anthemideae</taxon>
        <taxon>Anthemidinae</taxon>
        <taxon>Tanacetum</taxon>
    </lineage>
</organism>
<proteinExistence type="predicted"/>
<dbReference type="PANTHER" id="PTHR38371">
    <property type="entry name" value="RHO GTPASE-ACTIVATING PROTEIN"/>
    <property type="match status" value="1"/>
</dbReference>
<dbReference type="PANTHER" id="PTHR38371:SF1">
    <property type="entry name" value="RHO GTPASE-ACTIVATING PROTEIN"/>
    <property type="match status" value="1"/>
</dbReference>
<name>A0A6L2KP43_TANCI</name>